<evidence type="ECO:0000256" key="4">
    <source>
        <dbReference type="ARBA" id="ARBA00022723"/>
    </source>
</evidence>
<evidence type="ECO:0000256" key="7">
    <source>
        <dbReference type="RuleBase" id="RU000461"/>
    </source>
</evidence>
<dbReference type="SUPFAM" id="SSF48264">
    <property type="entry name" value="Cytochrome P450"/>
    <property type="match status" value="1"/>
</dbReference>
<keyword evidence="8" id="KW-0812">Transmembrane</keyword>
<keyword evidence="5 6" id="KW-0408">Iron</keyword>
<comment type="cofactor">
    <cofactor evidence="1 6">
        <name>heme</name>
        <dbReference type="ChEBI" id="CHEBI:30413"/>
    </cofactor>
</comment>
<keyword evidence="4 6" id="KW-0479">Metal-binding</keyword>
<evidence type="ECO:0000256" key="2">
    <source>
        <dbReference type="ARBA" id="ARBA00010617"/>
    </source>
</evidence>
<evidence type="ECO:0000256" key="6">
    <source>
        <dbReference type="PIRSR" id="PIRSR602401-1"/>
    </source>
</evidence>
<dbReference type="GO" id="GO:0020037">
    <property type="term" value="F:heme binding"/>
    <property type="evidence" value="ECO:0007669"/>
    <property type="project" value="InterPro"/>
</dbReference>
<evidence type="ECO:0000256" key="3">
    <source>
        <dbReference type="ARBA" id="ARBA00022617"/>
    </source>
</evidence>
<keyword evidence="10" id="KW-1185">Reference proteome</keyword>
<evidence type="ECO:0000256" key="5">
    <source>
        <dbReference type="ARBA" id="ARBA00023004"/>
    </source>
</evidence>
<dbReference type="EMBL" id="CP019475">
    <property type="protein sequence ID" value="UQC81465.1"/>
    <property type="molecule type" value="Genomic_DNA"/>
</dbReference>
<proteinExistence type="inferred from homology"/>
<keyword evidence="8" id="KW-0472">Membrane</keyword>
<dbReference type="InterPro" id="IPR017972">
    <property type="entry name" value="Cyt_P450_CS"/>
</dbReference>
<evidence type="ECO:0000313" key="9">
    <source>
        <dbReference type="EMBL" id="UQC81465.1"/>
    </source>
</evidence>
<evidence type="ECO:0000256" key="8">
    <source>
        <dbReference type="SAM" id="Phobius"/>
    </source>
</evidence>
<keyword evidence="7" id="KW-0560">Oxidoreductase</keyword>
<evidence type="ECO:0000256" key="1">
    <source>
        <dbReference type="ARBA" id="ARBA00001971"/>
    </source>
</evidence>
<dbReference type="RefSeq" id="XP_049143091.1">
    <property type="nucleotide sequence ID" value="XM_049285948.1"/>
</dbReference>
<dbReference type="GO" id="GO:0004497">
    <property type="term" value="F:monooxygenase activity"/>
    <property type="evidence" value="ECO:0007669"/>
    <property type="project" value="UniProtKB-KW"/>
</dbReference>
<accession>A0A9Q8SQC2</accession>
<reference evidence="9" key="1">
    <citation type="journal article" date="2021" name="Mol. Plant Microbe Interact.">
        <title>Complete Genome Sequence of the Plant-Pathogenic Fungus Colletotrichum lupini.</title>
        <authorList>
            <person name="Baroncelli R."/>
            <person name="Pensec F."/>
            <person name="Da Lio D."/>
            <person name="Boufleur T."/>
            <person name="Vicente I."/>
            <person name="Sarrocco S."/>
            <person name="Picot A."/>
            <person name="Baraldi E."/>
            <person name="Sukno S."/>
            <person name="Thon M."/>
            <person name="Le Floch G."/>
        </authorList>
    </citation>
    <scope>NUCLEOTIDE SEQUENCE</scope>
    <source>
        <strain evidence="9">IMI 504893</strain>
    </source>
</reference>
<dbReference type="Gene3D" id="1.10.630.10">
    <property type="entry name" value="Cytochrome P450"/>
    <property type="match status" value="1"/>
</dbReference>
<dbReference type="AlphaFoldDB" id="A0A9Q8SQC2"/>
<dbReference type="InterPro" id="IPR050121">
    <property type="entry name" value="Cytochrome_P450_monoxygenase"/>
</dbReference>
<dbReference type="GO" id="GO:0005506">
    <property type="term" value="F:iron ion binding"/>
    <property type="evidence" value="ECO:0007669"/>
    <property type="project" value="InterPro"/>
</dbReference>
<evidence type="ECO:0000313" key="10">
    <source>
        <dbReference type="Proteomes" id="UP000830671"/>
    </source>
</evidence>
<sequence length="654" mass="74796">MGTCMPTGRPTIWIIRDTYPVVESTVRLSIGSGTDEVPVVVPLGQCLTIEESKPKMFSSNSGLQYCVVVAIFAMTLLYLLHRSLLPKPIPGIPHNKHAAKNIMGDIDSFLDSQKQGISMFRWVAAQAENLQSPIIQLFMRPLSPPTVIVTDFREAEDISMRRYKEFDRTDFLRYISQPLMPQFHMMMKSDDPMFKRQRKWLQDLMTPAFLHGVVAKPIYESVQQVVELWENKARLADGHPFEAFNDIYFGAFDAVLAFSYISNFQHMTLPGRLQLISALDHIERPAMAGLPVVFPESEQSEVIRAMLQLAETVEETRKAVLPWLRSWYIHQTPRIKTAKRIRDESINHELETAVERLEANESACSALDHMVYREKRVAEKEGRAPVYKSIGMQSEEVQHTNHDAQAFGFLLAGHETTATTFGWGIKYLADNPDAQRRLREALRQCLPVAVEQRRNPTHEEIIKTIIPYLDATIEEILRFAGTTSVTDREAMQDTTILGHHIPKGTNVMMSILKPAFEIPDTLRSKTALDASSRVRSWESSPYPVEDFKPERWLVKSDKDPEKTLYDATAGPQMAFGLGPRACFGRRLAYLELRMLTVLLIWNFDFLSCPPELSDYRGYDGLTVKPRQCYVKLSKITLEPKTLYLRTYMYIIQNQ</sequence>
<gene>
    <name evidence="9" type="ORF">CLUP02_06951</name>
</gene>
<dbReference type="KEGG" id="clup:CLUP02_06951"/>
<organism evidence="9 10">
    <name type="scientific">Colletotrichum lupini</name>
    <dbReference type="NCBI Taxonomy" id="145971"/>
    <lineage>
        <taxon>Eukaryota</taxon>
        <taxon>Fungi</taxon>
        <taxon>Dikarya</taxon>
        <taxon>Ascomycota</taxon>
        <taxon>Pezizomycotina</taxon>
        <taxon>Sordariomycetes</taxon>
        <taxon>Hypocreomycetidae</taxon>
        <taxon>Glomerellales</taxon>
        <taxon>Glomerellaceae</taxon>
        <taxon>Colletotrichum</taxon>
        <taxon>Colletotrichum acutatum species complex</taxon>
    </lineage>
</organism>
<comment type="similarity">
    <text evidence="2 7">Belongs to the cytochrome P450 family.</text>
</comment>
<dbReference type="PROSITE" id="PS00086">
    <property type="entry name" value="CYTOCHROME_P450"/>
    <property type="match status" value="1"/>
</dbReference>
<dbReference type="InterPro" id="IPR001128">
    <property type="entry name" value="Cyt_P450"/>
</dbReference>
<keyword evidence="3 6" id="KW-0349">Heme</keyword>
<dbReference type="Pfam" id="PF00067">
    <property type="entry name" value="p450"/>
    <property type="match status" value="2"/>
</dbReference>
<dbReference type="InterPro" id="IPR036396">
    <property type="entry name" value="Cyt_P450_sf"/>
</dbReference>
<dbReference type="GO" id="GO:0016705">
    <property type="term" value="F:oxidoreductase activity, acting on paired donors, with incorporation or reduction of molecular oxygen"/>
    <property type="evidence" value="ECO:0007669"/>
    <property type="project" value="InterPro"/>
</dbReference>
<name>A0A9Q8SQC2_9PEZI</name>
<feature type="transmembrane region" description="Helical" evidence="8">
    <location>
        <begin position="62"/>
        <end position="80"/>
    </location>
</feature>
<keyword evidence="8" id="KW-1133">Transmembrane helix</keyword>
<dbReference type="Proteomes" id="UP000830671">
    <property type="component" value="Chromosome 3"/>
</dbReference>
<feature type="binding site" description="axial binding residue" evidence="6">
    <location>
        <position position="582"/>
    </location>
    <ligand>
        <name>heme</name>
        <dbReference type="ChEBI" id="CHEBI:30413"/>
    </ligand>
    <ligandPart>
        <name>Fe</name>
        <dbReference type="ChEBI" id="CHEBI:18248"/>
    </ligandPart>
</feature>
<dbReference type="PRINTS" id="PR00385">
    <property type="entry name" value="P450"/>
</dbReference>
<keyword evidence="7 9" id="KW-0503">Monooxygenase</keyword>
<dbReference type="InterPro" id="IPR002401">
    <property type="entry name" value="Cyt_P450_E_grp-I"/>
</dbReference>
<protein>
    <submittedName>
        <fullName evidence="9">Cytochrome P450 monooxygenase</fullName>
    </submittedName>
</protein>
<dbReference type="PANTHER" id="PTHR24305:SF232">
    <property type="entry name" value="P450, PUTATIVE (EUROFUNG)-RELATED"/>
    <property type="match status" value="1"/>
</dbReference>
<dbReference type="PRINTS" id="PR00463">
    <property type="entry name" value="EP450I"/>
</dbReference>
<dbReference type="PANTHER" id="PTHR24305">
    <property type="entry name" value="CYTOCHROME P450"/>
    <property type="match status" value="1"/>
</dbReference>
<dbReference type="GeneID" id="73340958"/>